<reference evidence="1 2" key="1">
    <citation type="submission" date="2020-03" db="EMBL/GenBank/DDBJ databases">
        <title>Genomic Encyclopedia of Type Strains, Phase IV (KMG-IV): sequencing the most valuable type-strain genomes for metagenomic binning, comparative biology and taxonomic classification.</title>
        <authorList>
            <person name="Goeker M."/>
        </authorList>
    </citation>
    <scope>NUCLEOTIDE SEQUENCE [LARGE SCALE GENOMIC DNA]</scope>
    <source>
        <strain evidence="1 2">DSM 4736</strain>
    </source>
</reference>
<keyword evidence="2" id="KW-1185">Reference proteome</keyword>
<dbReference type="Gene3D" id="2.30.30.240">
    <property type="entry name" value="PRC-barrel domain"/>
    <property type="match status" value="1"/>
</dbReference>
<dbReference type="SUPFAM" id="SSF50346">
    <property type="entry name" value="PRC-barrel domain"/>
    <property type="match status" value="1"/>
</dbReference>
<comment type="caution">
    <text evidence="1">The sequence shown here is derived from an EMBL/GenBank/DDBJ whole genome shotgun (WGS) entry which is preliminary data.</text>
</comment>
<dbReference type="EMBL" id="JAATJM010000001">
    <property type="protein sequence ID" value="NJC39934.1"/>
    <property type="molecule type" value="Genomic_DNA"/>
</dbReference>
<sequence length="143" mass="14669">MNRISIAALGLLAFGVAACGNHDDEVAQVPAPGAAPVAIEGAAAEKATEVVALAFGMSREQLEDADLLSENNTDLGDVETLVVDSNGTLTHVVVELEGGDLKKVVPLNNLGVGEQTDGSSKDLITDLSAAQLQALPDWTPPAR</sequence>
<accession>A0A7X6BMF8</accession>
<name>A0A7X6BMF8_9CAUL</name>
<organism evidence="1 2">
    <name type="scientific">Brevundimonas alba</name>
    <dbReference type="NCBI Taxonomy" id="74314"/>
    <lineage>
        <taxon>Bacteria</taxon>
        <taxon>Pseudomonadati</taxon>
        <taxon>Pseudomonadota</taxon>
        <taxon>Alphaproteobacteria</taxon>
        <taxon>Caulobacterales</taxon>
        <taxon>Caulobacteraceae</taxon>
        <taxon>Brevundimonas</taxon>
    </lineage>
</organism>
<dbReference type="RefSeq" id="WP_168044864.1">
    <property type="nucleotide sequence ID" value="NZ_JAATJM010000001.1"/>
</dbReference>
<dbReference type="PROSITE" id="PS51257">
    <property type="entry name" value="PROKAR_LIPOPROTEIN"/>
    <property type="match status" value="1"/>
</dbReference>
<dbReference type="InterPro" id="IPR011033">
    <property type="entry name" value="PRC_barrel-like_sf"/>
</dbReference>
<protein>
    <recommendedName>
        <fullName evidence="3">PRC-barrel domain-containing protein</fullName>
    </recommendedName>
</protein>
<dbReference type="AlphaFoldDB" id="A0A7X6BMF8"/>
<gene>
    <name evidence="1" type="ORF">GGQ87_000192</name>
</gene>
<evidence type="ECO:0000313" key="2">
    <source>
        <dbReference type="Proteomes" id="UP000587415"/>
    </source>
</evidence>
<evidence type="ECO:0000313" key="1">
    <source>
        <dbReference type="EMBL" id="NJC39934.1"/>
    </source>
</evidence>
<evidence type="ECO:0008006" key="3">
    <source>
        <dbReference type="Google" id="ProtNLM"/>
    </source>
</evidence>
<proteinExistence type="predicted"/>
<dbReference type="Proteomes" id="UP000587415">
    <property type="component" value="Unassembled WGS sequence"/>
</dbReference>